<organism evidence="2 3">
    <name type="scientific">Chitinophaga fulva</name>
    <dbReference type="NCBI Taxonomy" id="2728842"/>
    <lineage>
        <taxon>Bacteria</taxon>
        <taxon>Pseudomonadati</taxon>
        <taxon>Bacteroidota</taxon>
        <taxon>Chitinophagia</taxon>
        <taxon>Chitinophagales</taxon>
        <taxon>Chitinophagaceae</taxon>
        <taxon>Chitinophaga</taxon>
    </lineage>
</organism>
<evidence type="ECO:0000313" key="3">
    <source>
        <dbReference type="Proteomes" id="UP000583266"/>
    </source>
</evidence>
<proteinExistence type="predicted"/>
<dbReference type="EMBL" id="JABBGC010000002">
    <property type="protein sequence ID" value="NML39943.1"/>
    <property type="molecule type" value="Genomic_DNA"/>
</dbReference>
<keyword evidence="3" id="KW-1185">Reference proteome</keyword>
<dbReference type="AlphaFoldDB" id="A0A848GT84"/>
<name>A0A848GT84_9BACT</name>
<accession>A0A848GT84</accession>
<feature type="region of interest" description="Disordered" evidence="1">
    <location>
        <begin position="28"/>
        <end position="59"/>
    </location>
</feature>
<gene>
    <name evidence="2" type="ORF">HHL17_22270</name>
</gene>
<feature type="region of interest" description="Disordered" evidence="1">
    <location>
        <begin position="190"/>
        <end position="214"/>
    </location>
</feature>
<evidence type="ECO:0000313" key="2">
    <source>
        <dbReference type="EMBL" id="NML39943.1"/>
    </source>
</evidence>
<feature type="region of interest" description="Disordered" evidence="1">
    <location>
        <begin position="99"/>
        <end position="168"/>
    </location>
</feature>
<dbReference type="RefSeq" id="WP_169226993.1">
    <property type="nucleotide sequence ID" value="NZ_JABBGC010000002.1"/>
</dbReference>
<reference evidence="2 3" key="1">
    <citation type="submission" date="2020-04" db="EMBL/GenBank/DDBJ databases">
        <title>Chitinophaga sp. G-6-1-13 sp. nov., isolated from soil.</title>
        <authorList>
            <person name="Dahal R.H."/>
            <person name="Chaudhary D.K."/>
        </authorList>
    </citation>
    <scope>NUCLEOTIDE SEQUENCE [LARGE SCALE GENOMIC DNA]</scope>
    <source>
        <strain evidence="2 3">G-6-1-13</strain>
    </source>
</reference>
<evidence type="ECO:0000256" key="1">
    <source>
        <dbReference type="SAM" id="MobiDB-lite"/>
    </source>
</evidence>
<dbReference type="Proteomes" id="UP000583266">
    <property type="component" value="Unassembled WGS sequence"/>
</dbReference>
<protein>
    <submittedName>
        <fullName evidence="2">Uncharacterized protein</fullName>
    </submittedName>
</protein>
<feature type="compositionally biased region" description="Polar residues" evidence="1">
    <location>
        <begin position="45"/>
        <end position="58"/>
    </location>
</feature>
<comment type="caution">
    <text evidence="2">The sequence shown here is derived from an EMBL/GenBank/DDBJ whole genome shotgun (WGS) entry which is preliminary data.</text>
</comment>
<feature type="compositionally biased region" description="Basic and acidic residues" evidence="1">
    <location>
        <begin position="32"/>
        <end position="44"/>
    </location>
</feature>
<sequence length="214" mass="22853">MAAKLNQVPVPDMADSIWASIELQLDAVADTPDDHSSDDAKDNQQTDNHPTENNTAQYTAAKKSIVKYLSKGWYGFAGAAAAASALWWYTSHQAPAPEKTAPVKAVPETHAPAPPDSSATVTPAETQPVPANKKKDSVSLMNVLSRVAPPPDSSARQVSPPPVVDSPAIQHQRYLPLVTDSVQAVPVKKPRGVKGITEDDYRISVQKDSSGKKN</sequence>